<dbReference type="KEGG" id="ccin:107263440"/>
<dbReference type="AlphaFoldDB" id="A0AAJ7BHI4"/>
<keyword evidence="1" id="KW-0732">Signal</keyword>
<sequence>MNTKLLHIIAILFVFVLLQESSEAKKVLIHVPYRIKNVKHTHTIYKIIPHHHESHDDHHGYGHENEHYEFYRK</sequence>
<name>A0AAJ7BHI4_CEPCN</name>
<keyword evidence="2" id="KW-1185">Reference proteome</keyword>
<feature type="chain" id="PRO_5042517970" evidence="1">
    <location>
        <begin position="25"/>
        <end position="73"/>
    </location>
</feature>
<gene>
    <name evidence="3" type="primary">LOC107263440</name>
</gene>
<reference evidence="3" key="1">
    <citation type="submission" date="2025-08" db="UniProtKB">
        <authorList>
            <consortium name="RefSeq"/>
        </authorList>
    </citation>
    <scope>IDENTIFICATION</scope>
</reference>
<protein>
    <submittedName>
        <fullName evidence="3">Uncharacterized protein LOC107263440</fullName>
    </submittedName>
</protein>
<dbReference type="RefSeq" id="XP_015586118.1">
    <property type="nucleotide sequence ID" value="XM_015730632.2"/>
</dbReference>
<dbReference type="GeneID" id="107263440"/>
<accession>A0AAJ7BHI4</accession>
<organism evidence="2 3">
    <name type="scientific">Cephus cinctus</name>
    <name type="common">Wheat stem sawfly</name>
    <dbReference type="NCBI Taxonomy" id="211228"/>
    <lineage>
        <taxon>Eukaryota</taxon>
        <taxon>Metazoa</taxon>
        <taxon>Ecdysozoa</taxon>
        <taxon>Arthropoda</taxon>
        <taxon>Hexapoda</taxon>
        <taxon>Insecta</taxon>
        <taxon>Pterygota</taxon>
        <taxon>Neoptera</taxon>
        <taxon>Endopterygota</taxon>
        <taxon>Hymenoptera</taxon>
        <taxon>Cephoidea</taxon>
        <taxon>Cephidae</taxon>
        <taxon>Cephus</taxon>
    </lineage>
</organism>
<evidence type="ECO:0000313" key="3">
    <source>
        <dbReference type="RefSeq" id="XP_015586118.1"/>
    </source>
</evidence>
<evidence type="ECO:0000256" key="1">
    <source>
        <dbReference type="SAM" id="SignalP"/>
    </source>
</evidence>
<evidence type="ECO:0000313" key="2">
    <source>
        <dbReference type="Proteomes" id="UP000694920"/>
    </source>
</evidence>
<feature type="signal peptide" evidence="1">
    <location>
        <begin position="1"/>
        <end position="24"/>
    </location>
</feature>
<dbReference type="Proteomes" id="UP000694920">
    <property type="component" value="Unplaced"/>
</dbReference>
<proteinExistence type="predicted"/>